<dbReference type="Proteomes" id="UP000887458">
    <property type="component" value="Unassembled WGS sequence"/>
</dbReference>
<evidence type="ECO:0000256" key="1">
    <source>
        <dbReference type="SAM" id="MobiDB-lite"/>
    </source>
</evidence>
<evidence type="ECO:0000313" key="3">
    <source>
        <dbReference type="Proteomes" id="UP000887458"/>
    </source>
</evidence>
<proteinExistence type="predicted"/>
<comment type="caution">
    <text evidence="2">The sequence shown here is derived from an EMBL/GenBank/DDBJ whole genome shotgun (WGS) entry which is preliminary data.</text>
</comment>
<feature type="compositionally biased region" description="Basic and acidic residues" evidence="1">
    <location>
        <begin position="1"/>
        <end position="13"/>
    </location>
</feature>
<dbReference type="EMBL" id="NJHN03000129">
    <property type="protein sequence ID" value="KAH9412563.1"/>
    <property type="molecule type" value="Genomic_DNA"/>
</dbReference>
<gene>
    <name evidence="2" type="ORF">DERP_006525</name>
</gene>
<evidence type="ECO:0000313" key="2">
    <source>
        <dbReference type="EMBL" id="KAH9412563.1"/>
    </source>
</evidence>
<accession>A0ABQ8IQG1</accession>
<keyword evidence="3" id="KW-1185">Reference proteome</keyword>
<organism evidence="2 3">
    <name type="scientific">Dermatophagoides pteronyssinus</name>
    <name type="common">European house dust mite</name>
    <dbReference type="NCBI Taxonomy" id="6956"/>
    <lineage>
        <taxon>Eukaryota</taxon>
        <taxon>Metazoa</taxon>
        <taxon>Ecdysozoa</taxon>
        <taxon>Arthropoda</taxon>
        <taxon>Chelicerata</taxon>
        <taxon>Arachnida</taxon>
        <taxon>Acari</taxon>
        <taxon>Acariformes</taxon>
        <taxon>Sarcoptiformes</taxon>
        <taxon>Astigmata</taxon>
        <taxon>Psoroptidia</taxon>
        <taxon>Analgoidea</taxon>
        <taxon>Pyroglyphidae</taxon>
        <taxon>Dermatophagoidinae</taxon>
        <taxon>Dermatophagoides</taxon>
    </lineage>
</organism>
<feature type="region of interest" description="Disordered" evidence="1">
    <location>
        <begin position="1"/>
        <end position="22"/>
    </location>
</feature>
<sequence>MCNDQKIDSKPYEQQHGSRKSINIYDQNKSFNFQWGQMPHEKEHKDRCQEEIPLIYNER</sequence>
<name>A0ABQ8IQG1_DERPT</name>
<protein>
    <submittedName>
        <fullName evidence="2">Uncharacterized protein</fullName>
    </submittedName>
</protein>
<reference evidence="2 3" key="2">
    <citation type="journal article" date="2022" name="Mol. Biol. Evol.">
        <title>Comparative Genomics Reveals Insights into the Divergent Evolution of Astigmatic Mites and Household Pest Adaptations.</title>
        <authorList>
            <person name="Xiong Q."/>
            <person name="Wan A.T."/>
            <person name="Liu X."/>
            <person name="Fung C.S."/>
            <person name="Xiao X."/>
            <person name="Malainual N."/>
            <person name="Hou J."/>
            <person name="Wang L."/>
            <person name="Wang M."/>
            <person name="Yang K.Y."/>
            <person name="Cui Y."/>
            <person name="Leung E.L."/>
            <person name="Nong W."/>
            <person name="Shin S.K."/>
            <person name="Au S.W."/>
            <person name="Jeong K.Y."/>
            <person name="Chew F.T."/>
            <person name="Hui J.H."/>
            <person name="Leung T.F."/>
            <person name="Tungtrongchitr A."/>
            <person name="Zhong N."/>
            <person name="Liu Z."/>
            <person name="Tsui S.K."/>
        </authorList>
    </citation>
    <scope>NUCLEOTIDE SEQUENCE [LARGE SCALE GENOMIC DNA]</scope>
    <source>
        <strain evidence="2">Derp</strain>
    </source>
</reference>
<reference evidence="2 3" key="1">
    <citation type="journal article" date="2018" name="J. Allergy Clin. Immunol.">
        <title>High-quality assembly of Dermatophagoides pteronyssinus genome and transcriptome reveals a wide range of novel allergens.</title>
        <authorList>
            <person name="Liu X.Y."/>
            <person name="Yang K.Y."/>
            <person name="Wang M.Q."/>
            <person name="Kwok J.S."/>
            <person name="Zeng X."/>
            <person name="Yang Z."/>
            <person name="Xiao X.J."/>
            <person name="Lau C.P."/>
            <person name="Li Y."/>
            <person name="Huang Z.M."/>
            <person name="Ba J.G."/>
            <person name="Yim A.K."/>
            <person name="Ouyang C.Y."/>
            <person name="Ngai S.M."/>
            <person name="Chan T.F."/>
            <person name="Leung E.L."/>
            <person name="Liu L."/>
            <person name="Liu Z.G."/>
            <person name="Tsui S.K."/>
        </authorList>
    </citation>
    <scope>NUCLEOTIDE SEQUENCE [LARGE SCALE GENOMIC DNA]</scope>
    <source>
        <strain evidence="2">Derp</strain>
    </source>
</reference>